<reference evidence="17" key="2">
    <citation type="submission" date="2025-09" db="UniProtKB">
        <authorList>
            <consortium name="Ensembl"/>
        </authorList>
    </citation>
    <scope>IDENTIFICATION</scope>
</reference>
<evidence type="ECO:0000313" key="17">
    <source>
        <dbReference type="Ensembl" id="ENSUPAP00010004983.1"/>
    </source>
</evidence>
<dbReference type="FunFam" id="1.10.630.10:FF:000182">
    <property type="entry name" value="Cytochrome P450 3A4"/>
    <property type="match status" value="1"/>
</dbReference>
<protein>
    <recommendedName>
        <fullName evidence="5">unspecific monooxygenase</fullName>
        <ecNumber evidence="5">1.14.14.1</ecNumber>
    </recommendedName>
</protein>
<dbReference type="GO" id="GO:0008202">
    <property type="term" value="P:steroid metabolic process"/>
    <property type="evidence" value="ECO:0007669"/>
    <property type="project" value="TreeGrafter"/>
</dbReference>
<accession>A0A8D2H0Z2</accession>
<sequence>MEYLDMVVNETLRLYPIAGRLERICKKDVEINAVPIRQGTVVMISSYVLHGDPQHWPEPEEFCPERFSKNNKDSINPYMCMPFGNGPRNCIGMRFALMNIKLALVKVMQTFSFQTCKETQIPLKLADQGLLQSEKPIILKAVCRDGIISGA</sequence>
<keyword evidence="9" id="KW-0492">Microsome</keyword>
<dbReference type="PRINTS" id="PR00465">
    <property type="entry name" value="EP450IV"/>
</dbReference>
<dbReference type="PROSITE" id="PS00086">
    <property type="entry name" value="CYTOCHROME_P450"/>
    <property type="match status" value="1"/>
</dbReference>
<evidence type="ECO:0000256" key="6">
    <source>
        <dbReference type="ARBA" id="ARBA00022617"/>
    </source>
</evidence>
<dbReference type="GO" id="GO:0020037">
    <property type="term" value="F:heme binding"/>
    <property type="evidence" value="ECO:0007669"/>
    <property type="project" value="InterPro"/>
</dbReference>
<dbReference type="InterPro" id="IPR002403">
    <property type="entry name" value="Cyt_P450_E_grp-IV"/>
</dbReference>
<evidence type="ECO:0000256" key="13">
    <source>
        <dbReference type="ARBA" id="ARBA00023136"/>
    </source>
</evidence>
<evidence type="ECO:0000256" key="4">
    <source>
        <dbReference type="ARBA" id="ARBA00010617"/>
    </source>
</evidence>
<dbReference type="SUPFAM" id="SSF48264">
    <property type="entry name" value="Cytochrome P450"/>
    <property type="match status" value="1"/>
</dbReference>
<dbReference type="InterPro" id="IPR050705">
    <property type="entry name" value="Cytochrome_P450_3A"/>
</dbReference>
<comment type="similarity">
    <text evidence="4 16">Belongs to the cytochrome P450 family.</text>
</comment>
<dbReference type="GO" id="GO:0005789">
    <property type="term" value="C:endoplasmic reticulum membrane"/>
    <property type="evidence" value="ECO:0007669"/>
    <property type="project" value="UniProtKB-SubCell"/>
</dbReference>
<dbReference type="AlphaFoldDB" id="A0A8D2H0Z2"/>
<keyword evidence="18" id="KW-1185">Reference proteome</keyword>
<evidence type="ECO:0000256" key="12">
    <source>
        <dbReference type="ARBA" id="ARBA00023033"/>
    </source>
</evidence>
<evidence type="ECO:0000256" key="2">
    <source>
        <dbReference type="ARBA" id="ARBA00004174"/>
    </source>
</evidence>
<dbReference type="Gene3D" id="1.10.630.10">
    <property type="entry name" value="Cytochrome P450"/>
    <property type="match status" value="1"/>
</dbReference>
<comment type="catalytic activity">
    <reaction evidence="14">
        <text>an organic molecule + reduced [NADPH--hemoprotein reductase] + O2 = an alcohol + oxidized [NADPH--hemoprotein reductase] + H2O + H(+)</text>
        <dbReference type="Rhea" id="RHEA:17149"/>
        <dbReference type="Rhea" id="RHEA-COMP:11964"/>
        <dbReference type="Rhea" id="RHEA-COMP:11965"/>
        <dbReference type="ChEBI" id="CHEBI:15377"/>
        <dbReference type="ChEBI" id="CHEBI:15378"/>
        <dbReference type="ChEBI" id="CHEBI:15379"/>
        <dbReference type="ChEBI" id="CHEBI:30879"/>
        <dbReference type="ChEBI" id="CHEBI:57618"/>
        <dbReference type="ChEBI" id="CHEBI:58210"/>
        <dbReference type="ChEBI" id="CHEBI:142491"/>
        <dbReference type="EC" id="1.14.14.1"/>
    </reaction>
</comment>
<dbReference type="GO" id="GO:0050649">
    <property type="term" value="F:testosterone 6-beta-hydroxylase activity"/>
    <property type="evidence" value="ECO:0007669"/>
    <property type="project" value="TreeGrafter"/>
</dbReference>
<evidence type="ECO:0000256" key="7">
    <source>
        <dbReference type="ARBA" id="ARBA00022723"/>
    </source>
</evidence>
<dbReference type="PRINTS" id="PR00385">
    <property type="entry name" value="P450"/>
</dbReference>
<evidence type="ECO:0000256" key="11">
    <source>
        <dbReference type="ARBA" id="ARBA00023004"/>
    </source>
</evidence>
<dbReference type="Ensembl" id="ENSUPAT00010005714.1">
    <property type="protein sequence ID" value="ENSUPAP00010004983.1"/>
    <property type="gene ID" value="ENSUPAG00010004048.1"/>
</dbReference>
<dbReference type="GO" id="GO:0005506">
    <property type="term" value="F:iron ion binding"/>
    <property type="evidence" value="ECO:0007669"/>
    <property type="project" value="InterPro"/>
</dbReference>
<evidence type="ECO:0000256" key="3">
    <source>
        <dbReference type="ARBA" id="ARBA00004406"/>
    </source>
</evidence>
<dbReference type="InterPro" id="IPR017972">
    <property type="entry name" value="Cyt_P450_CS"/>
</dbReference>
<proteinExistence type="inferred from homology"/>
<evidence type="ECO:0000313" key="18">
    <source>
        <dbReference type="Proteomes" id="UP000694417"/>
    </source>
</evidence>
<dbReference type="InterPro" id="IPR036396">
    <property type="entry name" value="Cyt_P450_sf"/>
</dbReference>
<dbReference type="PANTHER" id="PTHR24302:SF38">
    <property type="entry name" value="CYTOCHROME P450 3A5"/>
    <property type="match status" value="1"/>
</dbReference>
<evidence type="ECO:0000256" key="5">
    <source>
        <dbReference type="ARBA" id="ARBA00012109"/>
    </source>
</evidence>
<keyword evidence="13" id="KW-0472">Membrane</keyword>
<evidence type="ECO:0000256" key="14">
    <source>
        <dbReference type="ARBA" id="ARBA00047827"/>
    </source>
</evidence>
<keyword evidence="11 15" id="KW-0408">Iron</keyword>
<keyword evidence="7 15" id="KW-0479">Metal-binding</keyword>
<keyword evidence="8" id="KW-0256">Endoplasmic reticulum</keyword>
<dbReference type="PANTHER" id="PTHR24302">
    <property type="entry name" value="CYTOCHROME P450 FAMILY 3"/>
    <property type="match status" value="1"/>
</dbReference>
<evidence type="ECO:0000256" key="8">
    <source>
        <dbReference type="ARBA" id="ARBA00022824"/>
    </source>
</evidence>
<dbReference type="GO" id="GO:0044281">
    <property type="term" value="P:small molecule metabolic process"/>
    <property type="evidence" value="ECO:0007669"/>
    <property type="project" value="UniProtKB-ARBA"/>
</dbReference>
<dbReference type="GO" id="GO:0016712">
    <property type="term" value="F:oxidoreductase activity, acting on paired donors, with incorporation or reduction of molecular oxygen, reduced flavin or flavoprotein as one donor, and incorporation of one atom of oxygen"/>
    <property type="evidence" value="ECO:0007669"/>
    <property type="project" value="UniProtKB-EC"/>
</dbReference>
<organism evidence="17 18">
    <name type="scientific">Urocitellus parryii</name>
    <name type="common">Arctic ground squirrel</name>
    <name type="synonym">Spermophilus parryii</name>
    <dbReference type="NCBI Taxonomy" id="9999"/>
    <lineage>
        <taxon>Eukaryota</taxon>
        <taxon>Metazoa</taxon>
        <taxon>Chordata</taxon>
        <taxon>Craniata</taxon>
        <taxon>Vertebrata</taxon>
        <taxon>Euteleostomi</taxon>
        <taxon>Mammalia</taxon>
        <taxon>Eutheria</taxon>
        <taxon>Euarchontoglires</taxon>
        <taxon>Glires</taxon>
        <taxon>Rodentia</taxon>
        <taxon>Sciuromorpha</taxon>
        <taxon>Sciuridae</taxon>
        <taxon>Xerinae</taxon>
        <taxon>Marmotini</taxon>
        <taxon>Urocitellus</taxon>
    </lineage>
</organism>
<evidence type="ECO:0000256" key="9">
    <source>
        <dbReference type="ARBA" id="ARBA00022848"/>
    </source>
</evidence>
<evidence type="ECO:0000256" key="1">
    <source>
        <dbReference type="ARBA" id="ARBA00001971"/>
    </source>
</evidence>
<evidence type="ECO:0000256" key="10">
    <source>
        <dbReference type="ARBA" id="ARBA00023002"/>
    </source>
</evidence>
<reference evidence="17" key="1">
    <citation type="submission" date="2025-08" db="UniProtKB">
        <authorList>
            <consortium name="Ensembl"/>
        </authorList>
    </citation>
    <scope>IDENTIFICATION</scope>
</reference>
<dbReference type="Proteomes" id="UP000694417">
    <property type="component" value="Unplaced"/>
</dbReference>
<dbReference type="GO" id="GO:0070989">
    <property type="term" value="P:oxidative demethylation"/>
    <property type="evidence" value="ECO:0007669"/>
    <property type="project" value="TreeGrafter"/>
</dbReference>
<dbReference type="EC" id="1.14.14.1" evidence="5"/>
<feature type="binding site" description="axial binding residue" evidence="15">
    <location>
        <position position="90"/>
    </location>
    <ligand>
        <name>heme</name>
        <dbReference type="ChEBI" id="CHEBI:30413"/>
    </ligand>
    <ligandPart>
        <name>Fe</name>
        <dbReference type="ChEBI" id="CHEBI:18248"/>
    </ligandPart>
</feature>
<keyword evidence="12 16" id="KW-0503">Monooxygenase</keyword>
<evidence type="ECO:0000256" key="16">
    <source>
        <dbReference type="RuleBase" id="RU000461"/>
    </source>
</evidence>
<comment type="subcellular location">
    <subcellularLocation>
        <location evidence="3">Endoplasmic reticulum membrane</location>
        <topology evidence="3">Peripheral membrane protein</topology>
    </subcellularLocation>
    <subcellularLocation>
        <location evidence="2">Microsome membrane</location>
        <topology evidence="2">Peripheral membrane protein</topology>
    </subcellularLocation>
</comment>
<keyword evidence="6 15" id="KW-0349">Heme</keyword>
<dbReference type="Pfam" id="PF00067">
    <property type="entry name" value="p450"/>
    <property type="match status" value="1"/>
</dbReference>
<name>A0A8D2H0Z2_UROPR</name>
<dbReference type="InterPro" id="IPR001128">
    <property type="entry name" value="Cyt_P450"/>
</dbReference>
<dbReference type="GeneTree" id="ENSGT00950000182958"/>
<keyword evidence="10 16" id="KW-0560">Oxidoreductase</keyword>
<comment type="cofactor">
    <cofactor evidence="1 15">
        <name>heme</name>
        <dbReference type="ChEBI" id="CHEBI:30413"/>
    </cofactor>
</comment>
<evidence type="ECO:0000256" key="15">
    <source>
        <dbReference type="PIRSR" id="PIRSR602403-1"/>
    </source>
</evidence>